<organism evidence="5 6">
    <name type="scientific">Mizuhopecten yessoensis</name>
    <name type="common">Japanese scallop</name>
    <name type="synonym">Patinopecten yessoensis</name>
    <dbReference type="NCBI Taxonomy" id="6573"/>
    <lineage>
        <taxon>Eukaryota</taxon>
        <taxon>Metazoa</taxon>
        <taxon>Spiralia</taxon>
        <taxon>Lophotrochozoa</taxon>
        <taxon>Mollusca</taxon>
        <taxon>Bivalvia</taxon>
        <taxon>Autobranchia</taxon>
        <taxon>Pteriomorphia</taxon>
        <taxon>Pectinida</taxon>
        <taxon>Pectinoidea</taxon>
        <taxon>Pectinidae</taxon>
        <taxon>Mizuhopecten</taxon>
    </lineage>
</organism>
<dbReference type="OrthoDB" id="6191669at2759"/>
<feature type="transmembrane region" description="Helical" evidence="3">
    <location>
        <begin position="426"/>
        <end position="444"/>
    </location>
</feature>
<keyword evidence="3" id="KW-0812">Transmembrane</keyword>
<keyword evidence="3" id="KW-0472">Membrane</keyword>
<keyword evidence="6" id="KW-1185">Reference proteome</keyword>
<dbReference type="PANTHER" id="PTHR44826:SF3">
    <property type="entry name" value="SPORE COAT PROTEIN SP85"/>
    <property type="match status" value="1"/>
</dbReference>
<evidence type="ECO:0000256" key="4">
    <source>
        <dbReference type="SAM" id="SignalP"/>
    </source>
</evidence>
<dbReference type="EMBL" id="NEDP02000428">
    <property type="protein sequence ID" value="OWF55962.1"/>
    <property type="molecule type" value="Genomic_DNA"/>
</dbReference>
<keyword evidence="4" id="KW-0732">Signal</keyword>
<dbReference type="PANTHER" id="PTHR44826">
    <property type="entry name" value="SPORE COAT PROTEIN SP85"/>
    <property type="match status" value="1"/>
</dbReference>
<gene>
    <name evidence="5" type="ORF">KP79_PYT22116</name>
</gene>
<dbReference type="STRING" id="6573.A0A210R4M9"/>
<dbReference type="Proteomes" id="UP000242188">
    <property type="component" value="Unassembled WGS sequence"/>
</dbReference>
<feature type="signal peptide" evidence="4">
    <location>
        <begin position="1"/>
        <end position="23"/>
    </location>
</feature>
<keyword evidence="1" id="KW-0677">Repeat</keyword>
<dbReference type="GO" id="GO:0007229">
    <property type="term" value="P:integrin-mediated signaling pathway"/>
    <property type="evidence" value="ECO:0007669"/>
    <property type="project" value="UniProtKB-KW"/>
</dbReference>
<protein>
    <submittedName>
        <fullName evidence="5">Disintegrin and metalloproteinase domain-containing protein 29</fullName>
    </submittedName>
</protein>
<accession>A0A210R4M9</accession>
<feature type="compositionally biased region" description="Low complexity" evidence="2">
    <location>
        <begin position="27"/>
        <end position="138"/>
    </location>
</feature>
<reference evidence="5 6" key="1">
    <citation type="journal article" date="2017" name="Nat. Ecol. Evol.">
        <title>Scallop genome provides insights into evolution of bilaterian karyotype and development.</title>
        <authorList>
            <person name="Wang S."/>
            <person name="Zhang J."/>
            <person name="Jiao W."/>
            <person name="Li J."/>
            <person name="Xun X."/>
            <person name="Sun Y."/>
            <person name="Guo X."/>
            <person name="Huan P."/>
            <person name="Dong B."/>
            <person name="Zhang L."/>
            <person name="Hu X."/>
            <person name="Sun X."/>
            <person name="Wang J."/>
            <person name="Zhao C."/>
            <person name="Wang Y."/>
            <person name="Wang D."/>
            <person name="Huang X."/>
            <person name="Wang R."/>
            <person name="Lv J."/>
            <person name="Li Y."/>
            <person name="Zhang Z."/>
            <person name="Liu B."/>
            <person name="Lu W."/>
            <person name="Hui Y."/>
            <person name="Liang J."/>
            <person name="Zhou Z."/>
            <person name="Hou R."/>
            <person name="Li X."/>
            <person name="Liu Y."/>
            <person name="Li H."/>
            <person name="Ning X."/>
            <person name="Lin Y."/>
            <person name="Zhao L."/>
            <person name="Xing Q."/>
            <person name="Dou J."/>
            <person name="Li Y."/>
            <person name="Mao J."/>
            <person name="Guo H."/>
            <person name="Dou H."/>
            <person name="Li T."/>
            <person name="Mu C."/>
            <person name="Jiang W."/>
            <person name="Fu Q."/>
            <person name="Fu X."/>
            <person name="Miao Y."/>
            <person name="Liu J."/>
            <person name="Yu Q."/>
            <person name="Li R."/>
            <person name="Liao H."/>
            <person name="Li X."/>
            <person name="Kong Y."/>
            <person name="Jiang Z."/>
            <person name="Chourrout D."/>
            <person name="Li R."/>
            <person name="Bao Z."/>
        </authorList>
    </citation>
    <scope>NUCLEOTIDE SEQUENCE [LARGE SCALE GENOMIC DNA]</scope>
    <source>
        <strain evidence="5 6">PY_sf001</strain>
    </source>
</reference>
<evidence type="ECO:0000313" key="5">
    <source>
        <dbReference type="EMBL" id="OWF55962.1"/>
    </source>
</evidence>
<dbReference type="InterPro" id="IPR051860">
    <property type="entry name" value="Plasmodium_CSP_Invasion"/>
</dbReference>
<sequence>MARHISVYMYILIVFIASLGALAASSTSPLTAKPSTAPSTSPSTAKPSTAPSTSPSTAKPSTTPTTTPSTAKPSTAPSTSPSTAKPSAAPSTSPSTARPSTAPSTAKPSTAPSTAKPSTAPTTTPTTPNPPSKTSTKSQSVAAASTLIPDTFYYNCTEDGGIEIINNGSSLSNVIIDYLNQSSGHCADPQTLGDGSVMLANCTKNTTIDIVLEATNETEILGGLHSKTFQIKCEDVNIKPYFLNVTANENVGGHEMPNVITMATKSTPSPISSLNMTVKDNNTGGNVVTEAYIGQELTIAITTPGKASIKPTECKATGNGKDVLLWQETGCKHDKELFGEKWTNGSDVIMNTLYGFRFVGSSTSITITCTVRVCPEGYKGHACDLTCKGMTKRKRVNRLSDDVTMEMATTSLAIKDPLLTSGVGQLGFELNYIIGLAVAVLVFMNTKCMRG</sequence>
<evidence type="ECO:0000256" key="3">
    <source>
        <dbReference type="SAM" id="Phobius"/>
    </source>
</evidence>
<name>A0A210R4M9_MIZYE</name>
<evidence type="ECO:0000313" key="6">
    <source>
        <dbReference type="Proteomes" id="UP000242188"/>
    </source>
</evidence>
<proteinExistence type="predicted"/>
<keyword evidence="3" id="KW-1133">Transmembrane helix</keyword>
<feature type="chain" id="PRO_5012577923" evidence="4">
    <location>
        <begin position="24"/>
        <end position="451"/>
    </location>
</feature>
<evidence type="ECO:0000256" key="2">
    <source>
        <dbReference type="SAM" id="MobiDB-lite"/>
    </source>
</evidence>
<dbReference type="AlphaFoldDB" id="A0A210R4M9"/>
<keyword evidence="5" id="KW-0401">Integrin</keyword>
<evidence type="ECO:0000256" key="1">
    <source>
        <dbReference type="ARBA" id="ARBA00022737"/>
    </source>
</evidence>
<comment type="caution">
    <text evidence="5">The sequence shown here is derived from an EMBL/GenBank/DDBJ whole genome shotgun (WGS) entry which is preliminary data.</text>
</comment>
<feature type="region of interest" description="Disordered" evidence="2">
    <location>
        <begin position="27"/>
        <end position="141"/>
    </location>
</feature>